<dbReference type="Proteomes" id="UP001180551">
    <property type="component" value="Unassembled WGS sequence"/>
</dbReference>
<proteinExistence type="predicted"/>
<sequence length="195" mass="21788">MGKQREETGYPTQDAAKMETFAPMILERFIAAMERNGVQLGMRRNVYGLLYAILADAFHKGAIATDPTLGVMPPKCIPDRAVVPAKEYVKEASGKVDFQLAMHMWMMYGCGLRNGEARAVNINKIVADDVHRVTETLYGFRHFFASNCLSHGIPITDAAEWMGHRSIQITYRTYRHLMPGSITAAAKILDHDRAA</sequence>
<evidence type="ECO:0000313" key="4">
    <source>
        <dbReference type="Proteomes" id="UP001180551"/>
    </source>
</evidence>
<organism evidence="3 4">
    <name type="scientific">Streptomyces mooreae</name>
    <dbReference type="NCBI Taxonomy" id="3075523"/>
    <lineage>
        <taxon>Bacteria</taxon>
        <taxon>Bacillati</taxon>
        <taxon>Actinomycetota</taxon>
        <taxon>Actinomycetes</taxon>
        <taxon>Kitasatosporales</taxon>
        <taxon>Streptomycetaceae</taxon>
        <taxon>Streptomyces</taxon>
    </lineage>
</organism>
<name>A0ABU2TD64_9ACTN</name>
<gene>
    <name evidence="3" type="ORF">RM550_24685</name>
</gene>
<dbReference type="SUPFAM" id="SSF56349">
    <property type="entry name" value="DNA breaking-rejoining enzymes"/>
    <property type="match status" value="1"/>
</dbReference>
<comment type="caution">
    <text evidence="3">The sequence shown here is derived from an EMBL/GenBank/DDBJ whole genome shotgun (WGS) entry which is preliminary data.</text>
</comment>
<keyword evidence="4" id="KW-1185">Reference proteome</keyword>
<evidence type="ECO:0000256" key="2">
    <source>
        <dbReference type="ARBA" id="ARBA00023172"/>
    </source>
</evidence>
<keyword evidence="2" id="KW-0233">DNA recombination</keyword>
<dbReference type="InterPro" id="IPR013762">
    <property type="entry name" value="Integrase-like_cat_sf"/>
</dbReference>
<dbReference type="RefSeq" id="WP_311625951.1">
    <property type="nucleotide sequence ID" value="NZ_JAVRFE010000036.1"/>
</dbReference>
<evidence type="ECO:0000256" key="1">
    <source>
        <dbReference type="ARBA" id="ARBA00023125"/>
    </source>
</evidence>
<dbReference type="Gene3D" id="1.10.443.10">
    <property type="entry name" value="Intergrase catalytic core"/>
    <property type="match status" value="1"/>
</dbReference>
<reference evidence="3" key="1">
    <citation type="submission" date="2024-05" db="EMBL/GenBank/DDBJ databases">
        <title>30 novel species of actinomycetes from the DSMZ collection.</title>
        <authorList>
            <person name="Nouioui I."/>
        </authorList>
    </citation>
    <scope>NUCLEOTIDE SEQUENCE</scope>
    <source>
        <strain evidence="3">DSM 41527</strain>
    </source>
</reference>
<protein>
    <submittedName>
        <fullName evidence="3">Tyrosine-type recombinase/integrase</fullName>
    </submittedName>
</protein>
<dbReference type="InterPro" id="IPR010998">
    <property type="entry name" value="Integrase_recombinase_N"/>
</dbReference>
<keyword evidence="1" id="KW-0238">DNA-binding</keyword>
<dbReference type="EMBL" id="JAVRFE010000036">
    <property type="protein sequence ID" value="MDT0458883.1"/>
    <property type="molecule type" value="Genomic_DNA"/>
</dbReference>
<accession>A0ABU2TD64</accession>
<dbReference type="InterPro" id="IPR011010">
    <property type="entry name" value="DNA_brk_join_enz"/>
</dbReference>
<evidence type="ECO:0000313" key="3">
    <source>
        <dbReference type="EMBL" id="MDT0458883.1"/>
    </source>
</evidence>
<dbReference type="Gene3D" id="1.10.150.130">
    <property type="match status" value="1"/>
</dbReference>